<keyword evidence="2" id="KW-1185">Reference proteome</keyword>
<dbReference type="STRING" id="47311.MBCUT_16850"/>
<dbReference type="PATRIC" id="fig|47311.3.peg.1826"/>
<dbReference type="RefSeq" id="WP_067260233.1">
    <property type="nucleotide sequence ID" value="NZ_LWMW01000126.1"/>
</dbReference>
<evidence type="ECO:0000313" key="2">
    <source>
        <dbReference type="Proteomes" id="UP000077275"/>
    </source>
</evidence>
<evidence type="ECO:0000313" key="1">
    <source>
        <dbReference type="EMBL" id="KZX15225.1"/>
    </source>
</evidence>
<name>A0A166D5E4_9EURY</name>
<accession>A0A166D5E4</accession>
<sequence length="268" mass="30950">MFKIKIKNEYLFVLIVVLFLAIFSVNAVSAIDNVNDSNTNNLKFITKEAKLNQNNQVKVQLFNSKGQTLENKTIKFYVYNKKYKKYKHIGQNTTNFKGIASLKFKFKEYGNIGVKTNVIGDNFEKSAKIFVPKAYLYIKNSYSKKVDGAVLYSTIYNKGPNKTNFKIYYKFSKDFNFPTIPVKYKYTKPKASIKKSKILKMVVYPKGKYLYVYGTIKAKGKIKIKWGFESLNYRVSIKPVVKSSSTKILGNNPLKFRITYFTKVPDIG</sequence>
<reference evidence="1 2" key="1">
    <citation type="submission" date="2016-04" db="EMBL/GenBank/DDBJ databases">
        <title>Genome sequence of Methanobrevibacter cuticularis DSM 11139.</title>
        <authorList>
            <person name="Poehlein A."/>
            <person name="Seedorf H."/>
            <person name="Daniel R."/>
        </authorList>
    </citation>
    <scope>NUCLEOTIDE SEQUENCE [LARGE SCALE GENOMIC DNA]</scope>
    <source>
        <strain evidence="1 2">DSM 11139</strain>
    </source>
</reference>
<protein>
    <submittedName>
        <fullName evidence="1">Uncharacterized protein</fullName>
    </submittedName>
</protein>
<dbReference type="EMBL" id="LWMW01000126">
    <property type="protein sequence ID" value="KZX15225.1"/>
    <property type="molecule type" value="Genomic_DNA"/>
</dbReference>
<gene>
    <name evidence="1" type="ORF">MBCUT_16850</name>
</gene>
<organism evidence="1 2">
    <name type="scientific">Methanobrevibacter cuticularis</name>
    <dbReference type="NCBI Taxonomy" id="47311"/>
    <lineage>
        <taxon>Archaea</taxon>
        <taxon>Methanobacteriati</taxon>
        <taxon>Methanobacteriota</taxon>
        <taxon>Methanomada group</taxon>
        <taxon>Methanobacteria</taxon>
        <taxon>Methanobacteriales</taxon>
        <taxon>Methanobacteriaceae</taxon>
        <taxon>Methanobrevibacter</taxon>
    </lineage>
</organism>
<comment type="caution">
    <text evidence="1">The sequence shown here is derived from an EMBL/GenBank/DDBJ whole genome shotgun (WGS) entry which is preliminary data.</text>
</comment>
<dbReference type="Proteomes" id="UP000077275">
    <property type="component" value="Unassembled WGS sequence"/>
</dbReference>
<dbReference type="AlphaFoldDB" id="A0A166D5E4"/>
<proteinExistence type="predicted"/>